<dbReference type="Proteomes" id="UP001057402">
    <property type="component" value="Chromosome 5"/>
</dbReference>
<proteinExistence type="predicted"/>
<reference evidence="2" key="1">
    <citation type="journal article" date="2023" name="Front. Plant Sci.">
        <title>Chromosomal-level genome assembly of Melastoma candidum provides insights into trichome evolution.</title>
        <authorList>
            <person name="Zhong Y."/>
            <person name="Wu W."/>
            <person name="Sun C."/>
            <person name="Zou P."/>
            <person name="Liu Y."/>
            <person name="Dai S."/>
            <person name="Zhou R."/>
        </authorList>
    </citation>
    <scope>NUCLEOTIDE SEQUENCE [LARGE SCALE GENOMIC DNA]</scope>
</reference>
<protein>
    <submittedName>
        <fullName evidence="1">Uncharacterized protein</fullName>
    </submittedName>
</protein>
<evidence type="ECO:0000313" key="2">
    <source>
        <dbReference type="Proteomes" id="UP001057402"/>
    </source>
</evidence>
<accession>A0ACB9R5F5</accession>
<comment type="caution">
    <text evidence="1">The sequence shown here is derived from an EMBL/GenBank/DDBJ whole genome shotgun (WGS) entry which is preliminary data.</text>
</comment>
<sequence>MYGQDELIKDIRYHDNSKKEWSDEELKKLYETHERLLDLVSLFCFVPRAKYLPLGPISSKLIDKYRTKHNISASTGFSDVAVATGISGLIYESKEAPAAEADTLDDDLVNAWAANLGDDGLWGKMLPQ</sequence>
<dbReference type="EMBL" id="CM042884">
    <property type="protein sequence ID" value="KAI4371227.1"/>
    <property type="molecule type" value="Genomic_DNA"/>
</dbReference>
<keyword evidence="2" id="KW-1185">Reference proteome</keyword>
<name>A0ACB9R5F5_9MYRT</name>
<evidence type="ECO:0000313" key="1">
    <source>
        <dbReference type="EMBL" id="KAI4371227.1"/>
    </source>
</evidence>
<organism evidence="1 2">
    <name type="scientific">Melastoma candidum</name>
    <dbReference type="NCBI Taxonomy" id="119954"/>
    <lineage>
        <taxon>Eukaryota</taxon>
        <taxon>Viridiplantae</taxon>
        <taxon>Streptophyta</taxon>
        <taxon>Embryophyta</taxon>
        <taxon>Tracheophyta</taxon>
        <taxon>Spermatophyta</taxon>
        <taxon>Magnoliopsida</taxon>
        <taxon>eudicotyledons</taxon>
        <taxon>Gunneridae</taxon>
        <taxon>Pentapetalae</taxon>
        <taxon>rosids</taxon>
        <taxon>malvids</taxon>
        <taxon>Myrtales</taxon>
        <taxon>Melastomataceae</taxon>
        <taxon>Melastomatoideae</taxon>
        <taxon>Melastomateae</taxon>
        <taxon>Melastoma</taxon>
    </lineage>
</organism>
<gene>
    <name evidence="1" type="ORF">MLD38_019489</name>
</gene>